<organism evidence="1 2">
    <name type="scientific">Amphibiibacter pelophylacis</name>
    <dbReference type="NCBI Taxonomy" id="1799477"/>
    <lineage>
        <taxon>Bacteria</taxon>
        <taxon>Pseudomonadati</taxon>
        <taxon>Pseudomonadota</taxon>
        <taxon>Betaproteobacteria</taxon>
        <taxon>Burkholderiales</taxon>
        <taxon>Sphaerotilaceae</taxon>
        <taxon>Amphibiibacter</taxon>
    </lineage>
</organism>
<sequence length="1076" mass="108052">MDARDSLKLDAGRNLVVASTTVGGSSQDGPSSHSYTALDRVAGLYVTGSGATVLQATAGQDIQLTAAQVAHAGGAGSTTLLQAGGDLTLDAVRTGRLQSIVWDADNHLKASQSQDVGTTVQAAGDIALKAGGDISGRAATVSSSAGSVTAAGRDVKLAAGESSSFDQAQRHTSSGFLSSTTIASRTTSDQTKAVASELSGRNVDINASRDVAAKGSNVLSDAGTSIMAGRNVDITAVTQNNASSSDYSKRSSGPLGGGGLGFTIGTRSQSSDQKQPGDTAAGSVIGSTGGSVSIHAGQTYTQTGSDVLAPQGDIAIQAKKLDITEAREKRSDSSEQKFSQSGLSVSLGGGIIDTARATVEGIQGLADGGARRSKALNALVAYAKGADLVAQGAAVVNAADRNGVMGTTGADGKAEPGAAAASGIRLSISAGSSRSQSSSSTAADSASGATVKAGGNVRISSAEDSLNVRGSRVEAGRDVELDGVMDVNVIASSSAESTRAGNSSSAASIGGSVGIGSGGAGLSVDVAASRGKGQANSDSATYDNSRIVAGNAVRISSGADTNIKGGNVSGRQTVVQSGGSLNVESLQDTATSNASQKNADVSASVPVAGSGGSANLSLASQKSSSSYASVHEQSGIQAGDGGFQIRVQGNTDLKGAVLSSSADAGANRLDTGSLTTGDLENRMSASASSSGISAGTEMLSGKYGLAKGIAGNLLNKGGASTGDVSTTASAISAAKVTVGGKTTDTGSETLLDSDGKTVKTATEDTHRALDKADVVALQDKAQQKQASQQLLINALAVVGDKIYRKETEEKKLIRIQCETANKENCVRQDSVTLDQIKAIKGKITAVNNGMLNSEEQTLIVGYMQSTGIQLQDGVLVVVNPQANDVISEGAWVTWKKIEQVFGFGTSSAGELNLALVAIAASQGAKLDTISHSAGNFAVDEMLRKLQDSGVKDAAVGTVTMFGSPVNAQSTSNRVGEVTNSQGVTQQSTHVNDFVGSLFGGNSPTGGSPEIGSLPSHSSYTGDLTSSESALPQFPNVPSPRAIRNFTDKAWLPNQFSAPLVVPFINGLNRKNFGNKK</sequence>
<evidence type="ECO:0000313" key="2">
    <source>
        <dbReference type="Proteomes" id="UP001364695"/>
    </source>
</evidence>
<name>A0ACC6P4Q7_9BURK</name>
<gene>
    <name evidence="1" type="ORF">RV045_12160</name>
</gene>
<dbReference type="EMBL" id="JAWDIE010000021">
    <property type="protein sequence ID" value="MEJ7139175.1"/>
    <property type="molecule type" value="Genomic_DNA"/>
</dbReference>
<accession>A0ACC6P4Q7</accession>
<dbReference type="Proteomes" id="UP001364695">
    <property type="component" value="Unassembled WGS sequence"/>
</dbReference>
<evidence type="ECO:0000313" key="1">
    <source>
        <dbReference type="EMBL" id="MEJ7139175.1"/>
    </source>
</evidence>
<keyword evidence="2" id="KW-1185">Reference proteome</keyword>
<reference evidence="1" key="1">
    <citation type="submission" date="2023-10" db="EMBL/GenBank/DDBJ databases">
        <title>Amphibacter perezi, gen. nov., sp. nov. a novel taxa of the family Comamonadaceae, class Betaproteobacteria isolated from the skin microbiota of Pelophylax perezi from different populations.</title>
        <authorList>
            <person name="Costa S."/>
            <person name="Proenca D.N."/>
            <person name="Lopes I."/>
            <person name="Morais P.V."/>
        </authorList>
    </citation>
    <scope>NUCLEOTIDE SEQUENCE</scope>
    <source>
        <strain evidence="1">SL12-8</strain>
    </source>
</reference>
<comment type="caution">
    <text evidence="1">The sequence shown here is derived from an EMBL/GenBank/DDBJ whole genome shotgun (WGS) entry which is preliminary data.</text>
</comment>
<proteinExistence type="predicted"/>
<protein>
    <submittedName>
        <fullName evidence="1">Hemagglutinin repeat-containing protein</fullName>
    </submittedName>
</protein>